<name>A0ABR0WJT4_REHGL</name>
<dbReference type="PANTHER" id="PTHR33710:SF71">
    <property type="entry name" value="ENDONUCLEASE_EXONUCLEASE_PHOSPHATASE DOMAIN-CONTAINING PROTEIN"/>
    <property type="match status" value="1"/>
</dbReference>
<protein>
    <recommendedName>
        <fullName evidence="5">RNase H type-1 domain-containing protein</fullName>
    </recommendedName>
</protein>
<dbReference type="InterPro" id="IPR036397">
    <property type="entry name" value="RNaseH_sf"/>
</dbReference>
<feature type="domain" description="RNase H type-1" evidence="2">
    <location>
        <begin position="383"/>
        <end position="467"/>
    </location>
</feature>
<evidence type="ECO:0008006" key="5">
    <source>
        <dbReference type="Google" id="ProtNLM"/>
    </source>
</evidence>
<dbReference type="SUPFAM" id="SSF53098">
    <property type="entry name" value="Ribonuclease H-like"/>
    <property type="match status" value="1"/>
</dbReference>
<organism evidence="3 4">
    <name type="scientific">Rehmannia glutinosa</name>
    <name type="common">Chinese foxglove</name>
    <dbReference type="NCBI Taxonomy" id="99300"/>
    <lineage>
        <taxon>Eukaryota</taxon>
        <taxon>Viridiplantae</taxon>
        <taxon>Streptophyta</taxon>
        <taxon>Embryophyta</taxon>
        <taxon>Tracheophyta</taxon>
        <taxon>Spermatophyta</taxon>
        <taxon>Magnoliopsida</taxon>
        <taxon>eudicotyledons</taxon>
        <taxon>Gunneridae</taxon>
        <taxon>Pentapetalae</taxon>
        <taxon>asterids</taxon>
        <taxon>lamiids</taxon>
        <taxon>Lamiales</taxon>
        <taxon>Orobanchaceae</taxon>
        <taxon>Rehmannieae</taxon>
        <taxon>Rehmannia</taxon>
    </lineage>
</organism>
<evidence type="ECO:0000259" key="2">
    <source>
        <dbReference type="Pfam" id="PF13456"/>
    </source>
</evidence>
<dbReference type="CDD" id="cd06222">
    <property type="entry name" value="RNase_H_like"/>
    <property type="match status" value="1"/>
</dbReference>
<dbReference type="InterPro" id="IPR002156">
    <property type="entry name" value="RNaseH_domain"/>
</dbReference>
<sequence>MSIRILVWNVRGINNALTANHVHLLCKTHKIHVLAILEPMTPPNFPMFCNKLGFHNGIANKNNKIWVFWTQSYSASLLRDCEQVLDIEFQSGALSHKFTASFVYAKCTRVERRDLWDELRAVATLFDHKPWIVGGDFNCFLAEEERIRSNTNRHLDMEEFGQMASDSGLIDIGFEGDTMHTWCRRGLKERLDRIFMNNTWTDIFPKSGVKHLPRIKSHHAPLLFYADLSIHKPPPTFRYLNIAQDKVAHLEKAYDDNPSPHLLIDLNHATVELVLATRIEEDYWHQKSSCKWIVEGERNTKYFHNLVKHKRVKSRIHSIIDNGISLTDEKDIQHSCVNFFTSYLANDVQCAEFQCDFLIPTIPDYIDLTALCVTPSRTEAKQAQRPSPLVAEVAALHQALRLLPPWHISKLWIGSDSSILCTTINKKLPGHWSIKDLLVDIQNSLSLCAYQISHVYKEGNKVADKLVDIGLHTENSIEYNNTSIPIAVKKIARLDQINLPSFRLENHP</sequence>
<dbReference type="InterPro" id="IPR005135">
    <property type="entry name" value="Endo/exonuclease/phosphatase"/>
</dbReference>
<dbReference type="InterPro" id="IPR036691">
    <property type="entry name" value="Endo/exonu/phosph_ase_sf"/>
</dbReference>
<keyword evidence="4" id="KW-1185">Reference proteome</keyword>
<reference evidence="3 4" key="1">
    <citation type="journal article" date="2021" name="Comput. Struct. Biotechnol. J.">
        <title>De novo genome assembly of the potent medicinal plant Rehmannia glutinosa using nanopore technology.</title>
        <authorList>
            <person name="Ma L."/>
            <person name="Dong C."/>
            <person name="Song C."/>
            <person name="Wang X."/>
            <person name="Zheng X."/>
            <person name="Niu Y."/>
            <person name="Chen S."/>
            <person name="Feng W."/>
        </authorList>
    </citation>
    <scope>NUCLEOTIDE SEQUENCE [LARGE SCALE GENOMIC DNA]</scope>
    <source>
        <strain evidence="3">DH-2019</strain>
    </source>
</reference>
<gene>
    <name evidence="3" type="ORF">DH2020_020493</name>
</gene>
<dbReference type="PANTHER" id="PTHR33710">
    <property type="entry name" value="BNAC02G09200D PROTEIN"/>
    <property type="match status" value="1"/>
</dbReference>
<dbReference type="Gene3D" id="3.30.420.10">
    <property type="entry name" value="Ribonuclease H-like superfamily/Ribonuclease H"/>
    <property type="match status" value="1"/>
</dbReference>
<dbReference type="SUPFAM" id="SSF56219">
    <property type="entry name" value="DNase I-like"/>
    <property type="match status" value="1"/>
</dbReference>
<evidence type="ECO:0000313" key="4">
    <source>
        <dbReference type="Proteomes" id="UP001318860"/>
    </source>
</evidence>
<dbReference type="EMBL" id="JABTTQ020000011">
    <property type="protein sequence ID" value="KAK6146624.1"/>
    <property type="molecule type" value="Genomic_DNA"/>
</dbReference>
<dbReference type="Proteomes" id="UP001318860">
    <property type="component" value="Unassembled WGS sequence"/>
</dbReference>
<feature type="domain" description="Endonuclease/exonuclease/phosphatase" evidence="1">
    <location>
        <begin position="7"/>
        <end position="207"/>
    </location>
</feature>
<dbReference type="Pfam" id="PF03372">
    <property type="entry name" value="Exo_endo_phos"/>
    <property type="match status" value="1"/>
</dbReference>
<dbReference type="Pfam" id="PF13456">
    <property type="entry name" value="RVT_3"/>
    <property type="match status" value="1"/>
</dbReference>
<comment type="caution">
    <text evidence="3">The sequence shown here is derived from an EMBL/GenBank/DDBJ whole genome shotgun (WGS) entry which is preliminary data.</text>
</comment>
<accession>A0ABR0WJT4</accession>
<dbReference type="InterPro" id="IPR044730">
    <property type="entry name" value="RNase_H-like_dom_plant"/>
</dbReference>
<dbReference type="Gene3D" id="3.60.10.10">
    <property type="entry name" value="Endonuclease/exonuclease/phosphatase"/>
    <property type="match status" value="1"/>
</dbReference>
<evidence type="ECO:0000313" key="3">
    <source>
        <dbReference type="EMBL" id="KAK6146624.1"/>
    </source>
</evidence>
<proteinExistence type="predicted"/>
<dbReference type="InterPro" id="IPR012337">
    <property type="entry name" value="RNaseH-like_sf"/>
</dbReference>
<evidence type="ECO:0000259" key="1">
    <source>
        <dbReference type="Pfam" id="PF03372"/>
    </source>
</evidence>